<evidence type="ECO:0000313" key="2">
    <source>
        <dbReference type="EMBL" id="NOT34568.1"/>
    </source>
</evidence>
<name>A0A849SFP7_UNCEI</name>
<gene>
    <name evidence="2" type="ORF">HOP12_10400</name>
</gene>
<feature type="domain" description="Fe-S metabolism associated" evidence="1">
    <location>
        <begin position="21"/>
        <end position="140"/>
    </location>
</feature>
<proteinExistence type="predicted"/>
<organism evidence="2 3">
    <name type="scientific">Eiseniibacteriota bacterium</name>
    <dbReference type="NCBI Taxonomy" id="2212470"/>
    <lineage>
        <taxon>Bacteria</taxon>
        <taxon>Candidatus Eiseniibacteriota</taxon>
    </lineage>
</organism>
<evidence type="ECO:0000259" key="1">
    <source>
        <dbReference type="Pfam" id="PF02657"/>
    </source>
</evidence>
<reference evidence="2 3" key="1">
    <citation type="submission" date="2020-04" db="EMBL/GenBank/DDBJ databases">
        <title>Metagenomic profiling of ammonia- and methane-oxidizing microorganisms in a Dutch drinking water treatment plant.</title>
        <authorList>
            <person name="Poghosyan L."/>
            <person name="Leucker S."/>
        </authorList>
    </citation>
    <scope>NUCLEOTIDE SEQUENCE [LARGE SCALE GENOMIC DNA]</scope>
    <source>
        <strain evidence="2">S-RSF-IL-03</strain>
    </source>
</reference>
<dbReference type="SUPFAM" id="SSF82649">
    <property type="entry name" value="SufE/NifU"/>
    <property type="match status" value="1"/>
</dbReference>
<dbReference type="AlphaFoldDB" id="A0A849SFP7"/>
<dbReference type="InterPro" id="IPR003808">
    <property type="entry name" value="Fe-S_metab-assoc_dom"/>
</dbReference>
<comment type="caution">
    <text evidence="2">The sequence shown here is derived from an EMBL/GenBank/DDBJ whole genome shotgun (WGS) entry which is preliminary data.</text>
</comment>
<dbReference type="Gene3D" id="3.90.1010.10">
    <property type="match status" value="1"/>
</dbReference>
<accession>A0A849SFP7</accession>
<dbReference type="EMBL" id="JABFRW010000131">
    <property type="protein sequence ID" value="NOT34568.1"/>
    <property type="molecule type" value="Genomic_DNA"/>
</dbReference>
<evidence type="ECO:0000313" key="3">
    <source>
        <dbReference type="Proteomes" id="UP000580839"/>
    </source>
</evidence>
<dbReference type="Pfam" id="PF02657">
    <property type="entry name" value="SufE"/>
    <property type="match status" value="1"/>
</dbReference>
<protein>
    <recommendedName>
        <fullName evidence="1">Fe-S metabolism associated domain-containing protein</fullName>
    </recommendedName>
</protein>
<dbReference type="Proteomes" id="UP000580839">
    <property type="component" value="Unassembled WGS sequence"/>
</dbReference>
<sequence>MTRAMAEMPKALAELAAELRVMDRNERSETLIDFADRFEEVSEAISRRPFAEIHRAPRCESDAYVFATDSPDGTLRFHFAVENPQGISARAWGRILDETASGAPLEEVLAISPEVLYDLFGRDLSMGKGQGLIGMLELVQFEVKQRVRARG</sequence>